<dbReference type="Proteomes" id="UP000085678">
    <property type="component" value="Unplaced"/>
</dbReference>
<keyword evidence="1" id="KW-0663">Pyridoxal phosphate</keyword>
<sequence>MESTAELSQFASGVQKYPNFLRSYGDQVTRNPYDEVNNPQGILKLGIAENKLTEEIIIKRLSAPDMHVVTPDMLYYFNYIGEKSFRNAIAEFITERFHTRKPVDPDDVLVINGCGTALEQLPAAVADPGDFFLCPSPVYSSVHANAELRMKVKCFDVPLKSKASDAAIRPFQLTLAQIEGSYNEAIKLGLKVKGIFLINPCNPTGEICSRDLLTEILNFAKSRCLHVIVDEIYALSVFDSEARFHSVLSLPDLPDPQRTHVLWGFSKDFSLSGFRCGVVVTQNVHIKAHLNNVAYYQCTPPILQNMLRIMLSDKEWLDRTYFPTKLKLTREGFASAVKELSDVGVKCHPSQAAFFLWADFSAFLSSSDRDGEMELFQRFLSAGVYVVPGTSMFCTEPGWFRITFTLPKPYFQEGLRRIKTILNESRQHRPKPPNI</sequence>
<reference evidence="4" key="1">
    <citation type="submission" date="2025-08" db="UniProtKB">
        <authorList>
            <consortium name="RefSeq"/>
        </authorList>
    </citation>
    <scope>IDENTIFICATION</scope>
    <source>
        <tissue evidence="4">Gonads</tissue>
    </source>
</reference>
<feature type="domain" description="Aminotransferase class I/classII large" evidence="2">
    <location>
        <begin position="62"/>
        <end position="418"/>
    </location>
</feature>
<dbReference type="OMA" id="KIPWRYA"/>
<dbReference type="KEGG" id="lak:106165054"/>
<dbReference type="InterPro" id="IPR015421">
    <property type="entry name" value="PyrdxlP-dep_Trfase_major"/>
</dbReference>
<keyword evidence="3" id="KW-1185">Reference proteome</keyword>
<dbReference type="GO" id="GO:0006520">
    <property type="term" value="P:amino acid metabolic process"/>
    <property type="evidence" value="ECO:0007669"/>
    <property type="project" value="TreeGrafter"/>
</dbReference>
<organism evidence="3 4">
    <name type="scientific">Lingula anatina</name>
    <name type="common">Brachiopod</name>
    <name type="synonym">Lingula unguis</name>
    <dbReference type="NCBI Taxonomy" id="7574"/>
    <lineage>
        <taxon>Eukaryota</taxon>
        <taxon>Metazoa</taxon>
        <taxon>Spiralia</taxon>
        <taxon>Lophotrochozoa</taxon>
        <taxon>Brachiopoda</taxon>
        <taxon>Linguliformea</taxon>
        <taxon>Lingulata</taxon>
        <taxon>Lingulida</taxon>
        <taxon>Linguloidea</taxon>
        <taxon>Lingulidae</taxon>
        <taxon>Lingula</taxon>
    </lineage>
</organism>
<name>A0A1S3IL40_LINAN</name>
<dbReference type="Gene3D" id="3.40.640.10">
    <property type="entry name" value="Type I PLP-dependent aspartate aminotransferase-like (Major domain)"/>
    <property type="match status" value="1"/>
</dbReference>
<evidence type="ECO:0000313" key="3">
    <source>
        <dbReference type="Proteomes" id="UP000085678"/>
    </source>
</evidence>
<dbReference type="GO" id="GO:0008483">
    <property type="term" value="F:transaminase activity"/>
    <property type="evidence" value="ECO:0007669"/>
    <property type="project" value="TreeGrafter"/>
</dbReference>
<dbReference type="InterPro" id="IPR050478">
    <property type="entry name" value="Ethylene_sulfur-biosynth"/>
</dbReference>
<accession>A0A1S3IL40</accession>
<gene>
    <name evidence="4" type="primary">LOC106165054</name>
</gene>
<dbReference type="Pfam" id="PF00155">
    <property type="entry name" value="Aminotran_1_2"/>
    <property type="match status" value="1"/>
</dbReference>
<dbReference type="InterPro" id="IPR004839">
    <property type="entry name" value="Aminotransferase_I/II_large"/>
</dbReference>
<evidence type="ECO:0000313" key="4">
    <source>
        <dbReference type="RefSeq" id="XP_013398601.1"/>
    </source>
</evidence>
<dbReference type="InParanoid" id="A0A1S3IL40"/>
<dbReference type="GO" id="GO:0030170">
    <property type="term" value="F:pyridoxal phosphate binding"/>
    <property type="evidence" value="ECO:0007669"/>
    <property type="project" value="InterPro"/>
</dbReference>
<dbReference type="SUPFAM" id="SSF53383">
    <property type="entry name" value="PLP-dependent transferases"/>
    <property type="match status" value="1"/>
</dbReference>
<dbReference type="PANTHER" id="PTHR43795:SF39">
    <property type="entry name" value="AMINOTRANSFERASE CLASS I_CLASSII DOMAIN-CONTAINING PROTEIN"/>
    <property type="match status" value="1"/>
</dbReference>
<dbReference type="RefSeq" id="XP_013398601.1">
    <property type="nucleotide sequence ID" value="XM_013543147.1"/>
</dbReference>
<dbReference type="PRINTS" id="PR00753">
    <property type="entry name" value="ACCSYNTHASE"/>
</dbReference>
<dbReference type="STRING" id="7574.A0A1S3IL40"/>
<dbReference type="PANTHER" id="PTHR43795">
    <property type="entry name" value="BIFUNCTIONAL ASPARTATE AMINOTRANSFERASE AND GLUTAMATE/ASPARTATE-PREPHENATE AMINOTRANSFERASE-RELATED"/>
    <property type="match status" value="1"/>
</dbReference>
<protein>
    <submittedName>
        <fullName evidence="4">Probable inactive 1-aminocyclopropane-1-carboxylate synthase-like protein 2 isoform X1</fullName>
    </submittedName>
</protein>
<dbReference type="InterPro" id="IPR015422">
    <property type="entry name" value="PyrdxlP-dep_Trfase_small"/>
</dbReference>
<evidence type="ECO:0000259" key="2">
    <source>
        <dbReference type="Pfam" id="PF00155"/>
    </source>
</evidence>
<dbReference type="CDD" id="cd00609">
    <property type="entry name" value="AAT_like"/>
    <property type="match status" value="1"/>
</dbReference>
<dbReference type="AlphaFoldDB" id="A0A1S3IL40"/>
<dbReference type="OrthoDB" id="691673at2759"/>
<dbReference type="InterPro" id="IPR015424">
    <property type="entry name" value="PyrdxlP-dep_Trfase"/>
</dbReference>
<dbReference type="GeneID" id="106165054"/>
<proteinExistence type="predicted"/>
<evidence type="ECO:0000256" key="1">
    <source>
        <dbReference type="ARBA" id="ARBA00022898"/>
    </source>
</evidence>
<dbReference type="Gene3D" id="3.90.1150.10">
    <property type="entry name" value="Aspartate Aminotransferase, domain 1"/>
    <property type="match status" value="1"/>
</dbReference>